<dbReference type="AlphaFoldDB" id="A0A7G9R894"/>
<name>A0A7G9R894_9ACTN</name>
<dbReference type="InterPro" id="IPR026816">
    <property type="entry name" value="Flavodoxin_dom"/>
</dbReference>
<dbReference type="GO" id="GO:0070819">
    <property type="term" value="F:menaquinone-dependent protoporphyrinogen oxidase activity"/>
    <property type="evidence" value="ECO:0007669"/>
    <property type="project" value="TreeGrafter"/>
</dbReference>
<dbReference type="SUPFAM" id="SSF52218">
    <property type="entry name" value="Flavoproteins"/>
    <property type="match status" value="1"/>
</dbReference>
<evidence type="ECO:0000259" key="1">
    <source>
        <dbReference type="PROSITE" id="PS50902"/>
    </source>
</evidence>
<dbReference type="RefSeq" id="WP_187577662.1">
    <property type="nucleotide sequence ID" value="NZ_CP060713.1"/>
</dbReference>
<dbReference type="PROSITE" id="PS50902">
    <property type="entry name" value="FLAVODOXIN_LIKE"/>
    <property type="match status" value="1"/>
</dbReference>
<sequence>MGTIFLTYGSTEGQTAKIADFIADLLRGHGHDVTMTDVKEAADPVLDGYDAVMVGASIHMGKHDKHIVDFVRKNHDVLDRKPSAFFSVSLAAHGDTAEAEGYVEQFEQETGWRPGKVALFGGALLYTHYGFVKRHMMKKIAGDKPGNLGTDVSRDYVYTEWDGVRRFAEHFTADLDSADS</sequence>
<accession>A0A7G9R894</accession>
<dbReference type="KEGG" id="nmes:H9L09_14905"/>
<dbReference type="PANTHER" id="PTHR38030">
    <property type="entry name" value="PROTOPORPHYRINOGEN IX DEHYDROGENASE [MENAQUINONE]"/>
    <property type="match status" value="1"/>
</dbReference>
<dbReference type="Gene3D" id="3.40.50.360">
    <property type="match status" value="1"/>
</dbReference>
<proteinExistence type="predicted"/>
<dbReference type="Proteomes" id="UP000515947">
    <property type="component" value="Chromosome"/>
</dbReference>
<dbReference type="GO" id="GO:0010181">
    <property type="term" value="F:FMN binding"/>
    <property type="evidence" value="ECO:0007669"/>
    <property type="project" value="InterPro"/>
</dbReference>
<gene>
    <name evidence="2" type="ORF">H9L09_14905</name>
</gene>
<feature type="domain" description="Flavodoxin-like" evidence="1">
    <location>
        <begin position="4"/>
        <end position="172"/>
    </location>
</feature>
<dbReference type="Pfam" id="PF12724">
    <property type="entry name" value="Flavodoxin_5"/>
    <property type="match status" value="1"/>
</dbReference>
<reference evidence="2 3" key="1">
    <citation type="submission" date="2020-08" db="EMBL/GenBank/DDBJ databases">
        <title>Genome sequence of Nocardioides mesophilus KACC 16243T.</title>
        <authorList>
            <person name="Hyun D.-W."/>
            <person name="Bae J.-W."/>
        </authorList>
    </citation>
    <scope>NUCLEOTIDE SEQUENCE [LARGE SCALE GENOMIC DNA]</scope>
    <source>
        <strain evidence="2 3">KACC 16243</strain>
    </source>
</reference>
<organism evidence="2 3">
    <name type="scientific">Nocardioides mesophilus</name>
    <dbReference type="NCBI Taxonomy" id="433659"/>
    <lineage>
        <taxon>Bacteria</taxon>
        <taxon>Bacillati</taxon>
        <taxon>Actinomycetota</taxon>
        <taxon>Actinomycetes</taxon>
        <taxon>Propionibacteriales</taxon>
        <taxon>Nocardioidaceae</taxon>
        <taxon>Nocardioides</taxon>
    </lineage>
</organism>
<dbReference type="GO" id="GO:0006783">
    <property type="term" value="P:heme biosynthetic process"/>
    <property type="evidence" value="ECO:0007669"/>
    <property type="project" value="TreeGrafter"/>
</dbReference>
<dbReference type="PANTHER" id="PTHR38030:SF2">
    <property type="entry name" value="PROTOPORPHYRINOGEN IX DEHYDROGENASE [QUINONE]"/>
    <property type="match status" value="1"/>
</dbReference>
<keyword evidence="3" id="KW-1185">Reference proteome</keyword>
<dbReference type="InterPro" id="IPR008254">
    <property type="entry name" value="Flavodoxin/NO_synth"/>
</dbReference>
<dbReference type="EMBL" id="CP060713">
    <property type="protein sequence ID" value="QNN51819.1"/>
    <property type="molecule type" value="Genomic_DNA"/>
</dbReference>
<dbReference type="InterPro" id="IPR052200">
    <property type="entry name" value="Protoporphyrinogen_IX_DH"/>
</dbReference>
<evidence type="ECO:0000313" key="2">
    <source>
        <dbReference type="EMBL" id="QNN51819.1"/>
    </source>
</evidence>
<evidence type="ECO:0000313" key="3">
    <source>
        <dbReference type="Proteomes" id="UP000515947"/>
    </source>
</evidence>
<dbReference type="InterPro" id="IPR029039">
    <property type="entry name" value="Flavoprotein-like_sf"/>
</dbReference>
<protein>
    <submittedName>
        <fullName evidence="2">Protoporphyrinogen oxidase</fullName>
    </submittedName>
</protein>